<dbReference type="SUPFAM" id="SSF56281">
    <property type="entry name" value="Metallo-hydrolase/oxidoreductase"/>
    <property type="match status" value="1"/>
</dbReference>
<sequence>MTLRLTILGCGSSAGVPRVGVGWGACDPNNPRNRRRRCSVLVERTGPDGVTTVLVDTGPDLRDQLLGADVRHLDGVLITHEHADHIHGIDDLRPLAIVQHQRIPVYADRMTSELLQMRFGYCFETPAGSSYPPILKMRGLKPGIPVAVPGAGGAVEALPFRMIHGDIDALGFRFGGIAYAPDVSQMPDESLSVLEGLEVLILDALRYTPHPTHFSLSEALELIARVRPKRAILTNLHTDLDYETLRRELPPHIEPAYDGLQIEAA</sequence>
<dbReference type="PANTHER" id="PTHR42663:SF6">
    <property type="entry name" value="HYDROLASE C777.06C-RELATED"/>
    <property type="match status" value="1"/>
</dbReference>
<protein>
    <submittedName>
        <fullName evidence="2">MBL fold metallo-hydrolase</fullName>
    </submittedName>
</protein>
<dbReference type="SMART" id="SM00849">
    <property type="entry name" value="Lactamase_B"/>
    <property type="match status" value="1"/>
</dbReference>
<dbReference type="Pfam" id="PF12706">
    <property type="entry name" value="Lactamase_B_2"/>
    <property type="match status" value="1"/>
</dbReference>
<organism evidence="2 3">
    <name type="scientific">Microvirga terrae</name>
    <dbReference type="NCBI Taxonomy" id="2740529"/>
    <lineage>
        <taxon>Bacteria</taxon>
        <taxon>Pseudomonadati</taxon>
        <taxon>Pseudomonadota</taxon>
        <taxon>Alphaproteobacteria</taxon>
        <taxon>Hyphomicrobiales</taxon>
        <taxon>Methylobacteriaceae</taxon>
        <taxon>Microvirga</taxon>
    </lineage>
</organism>
<proteinExistence type="predicted"/>
<name>A0ABY5RJW1_9HYPH</name>
<dbReference type="EMBL" id="CP102845">
    <property type="protein sequence ID" value="UVF17491.1"/>
    <property type="molecule type" value="Genomic_DNA"/>
</dbReference>
<dbReference type="InterPro" id="IPR036866">
    <property type="entry name" value="RibonucZ/Hydroxyglut_hydro"/>
</dbReference>
<evidence type="ECO:0000259" key="1">
    <source>
        <dbReference type="SMART" id="SM00849"/>
    </source>
</evidence>
<reference evidence="2" key="1">
    <citation type="submission" date="2022-08" db="EMBL/GenBank/DDBJ databases">
        <title>Microvirga terrae sp. nov., isolated from soil.</title>
        <authorList>
            <person name="Kim K.H."/>
            <person name="Seo Y.L."/>
            <person name="Kim J.M."/>
            <person name="Lee J.K."/>
            <person name="Han D.M."/>
            <person name="Jeon C.O."/>
        </authorList>
    </citation>
    <scope>NUCLEOTIDE SEQUENCE</scope>
    <source>
        <strain evidence="2">R24</strain>
    </source>
</reference>
<gene>
    <name evidence="2" type="ORF">HPT29_013100</name>
</gene>
<evidence type="ECO:0000313" key="3">
    <source>
        <dbReference type="Proteomes" id="UP001017257"/>
    </source>
</evidence>
<dbReference type="RefSeq" id="WP_173948264.1">
    <property type="nucleotide sequence ID" value="NZ_CP102845.1"/>
</dbReference>
<dbReference type="Gene3D" id="3.60.15.10">
    <property type="entry name" value="Ribonuclease Z/Hydroxyacylglutathione hydrolase-like"/>
    <property type="match status" value="1"/>
</dbReference>
<evidence type="ECO:0000313" key="2">
    <source>
        <dbReference type="EMBL" id="UVF17491.1"/>
    </source>
</evidence>
<dbReference type="Proteomes" id="UP001017257">
    <property type="component" value="Chromosome"/>
</dbReference>
<feature type="domain" description="Metallo-beta-lactamase" evidence="1">
    <location>
        <begin position="36"/>
        <end position="236"/>
    </location>
</feature>
<keyword evidence="3" id="KW-1185">Reference proteome</keyword>
<dbReference type="PANTHER" id="PTHR42663">
    <property type="entry name" value="HYDROLASE C777.06C-RELATED-RELATED"/>
    <property type="match status" value="1"/>
</dbReference>
<dbReference type="CDD" id="cd16279">
    <property type="entry name" value="metallo-hydrolase-like_MBL-fold"/>
    <property type="match status" value="1"/>
</dbReference>
<dbReference type="InterPro" id="IPR001279">
    <property type="entry name" value="Metallo-B-lactamas"/>
</dbReference>
<accession>A0ABY5RJW1</accession>